<dbReference type="AlphaFoldDB" id="A0A426ZHI5"/>
<name>A0A426ZHI5_ENSVE</name>
<proteinExistence type="predicted"/>
<sequence length="128" mass="14282">MTDGFCGTKAWRRRRRRRRRRLLVEGERGVDEGFKVDVFESHGRIDSPTTKSWGKYSVAPCGAPPHTTRARVPPSPPLPPFPFLPLPYKSLIPLLLPPPPSSLLSDSPLALSPVHACCNMRLSSWGLQ</sequence>
<comment type="caution">
    <text evidence="1">The sequence shown here is derived from an EMBL/GenBank/DDBJ whole genome shotgun (WGS) entry which is preliminary data.</text>
</comment>
<evidence type="ECO:0000313" key="1">
    <source>
        <dbReference type="EMBL" id="RRT63435.1"/>
    </source>
</evidence>
<dbReference type="EMBL" id="AMZH03006596">
    <property type="protein sequence ID" value="RRT63435.1"/>
    <property type="molecule type" value="Genomic_DNA"/>
</dbReference>
<organism evidence="1 2">
    <name type="scientific">Ensete ventricosum</name>
    <name type="common">Abyssinian banana</name>
    <name type="synonym">Musa ensete</name>
    <dbReference type="NCBI Taxonomy" id="4639"/>
    <lineage>
        <taxon>Eukaryota</taxon>
        <taxon>Viridiplantae</taxon>
        <taxon>Streptophyta</taxon>
        <taxon>Embryophyta</taxon>
        <taxon>Tracheophyta</taxon>
        <taxon>Spermatophyta</taxon>
        <taxon>Magnoliopsida</taxon>
        <taxon>Liliopsida</taxon>
        <taxon>Zingiberales</taxon>
        <taxon>Musaceae</taxon>
        <taxon>Ensete</taxon>
    </lineage>
</organism>
<evidence type="ECO:0000313" key="2">
    <source>
        <dbReference type="Proteomes" id="UP000287651"/>
    </source>
</evidence>
<reference evidence="1 2" key="1">
    <citation type="journal article" date="2014" name="Agronomy (Basel)">
        <title>A Draft Genome Sequence for Ensete ventricosum, the Drought-Tolerant Tree Against Hunger.</title>
        <authorList>
            <person name="Harrison J."/>
            <person name="Moore K.A."/>
            <person name="Paszkiewicz K."/>
            <person name="Jones T."/>
            <person name="Grant M."/>
            <person name="Ambacheew D."/>
            <person name="Muzemil S."/>
            <person name="Studholme D.J."/>
        </authorList>
    </citation>
    <scope>NUCLEOTIDE SEQUENCE [LARGE SCALE GENOMIC DNA]</scope>
</reference>
<protein>
    <submittedName>
        <fullName evidence="1">Uncharacterized protein</fullName>
    </submittedName>
</protein>
<gene>
    <name evidence="1" type="ORF">B296_00042716</name>
</gene>
<accession>A0A426ZHI5</accession>
<dbReference type="Proteomes" id="UP000287651">
    <property type="component" value="Unassembled WGS sequence"/>
</dbReference>